<dbReference type="Gene3D" id="3.30.160.60">
    <property type="entry name" value="Classic Zinc Finger"/>
    <property type="match status" value="1"/>
</dbReference>
<dbReference type="GO" id="GO:0008270">
    <property type="term" value="F:zinc ion binding"/>
    <property type="evidence" value="ECO:0007669"/>
    <property type="project" value="UniProtKB-KW"/>
</dbReference>
<feature type="compositionally biased region" description="Polar residues" evidence="2">
    <location>
        <begin position="78"/>
        <end position="92"/>
    </location>
</feature>
<dbReference type="Pfam" id="PF00096">
    <property type="entry name" value="zf-C2H2"/>
    <property type="match status" value="1"/>
</dbReference>
<evidence type="ECO:0000256" key="2">
    <source>
        <dbReference type="SAM" id="MobiDB-lite"/>
    </source>
</evidence>
<dbReference type="EMBL" id="LJIJ01000145">
    <property type="protein sequence ID" value="ODN01637.1"/>
    <property type="molecule type" value="Genomic_DNA"/>
</dbReference>
<proteinExistence type="predicted"/>
<evidence type="ECO:0000313" key="4">
    <source>
        <dbReference type="EMBL" id="ODN01637.1"/>
    </source>
</evidence>
<protein>
    <submittedName>
        <fullName evidence="4">Transcription factor Sp1</fullName>
    </submittedName>
</protein>
<gene>
    <name evidence="4" type="ORF">Ocin01_05048</name>
</gene>
<accession>A0A1D2N8S6</accession>
<dbReference type="PROSITE" id="PS50157">
    <property type="entry name" value="ZINC_FINGER_C2H2_2"/>
    <property type="match status" value="1"/>
</dbReference>
<dbReference type="SUPFAM" id="SSF57667">
    <property type="entry name" value="beta-beta-alpha zinc fingers"/>
    <property type="match status" value="1"/>
</dbReference>
<sequence>MNICGKEFTRKDNLTRHLKLAHSRESKPRCKYCLKSLSRKDAVQRHETTCSKNYGKPGDVSKLSHLQRLNMKLEKSKCSSGENPNKVDQTEF</sequence>
<evidence type="ECO:0000256" key="1">
    <source>
        <dbReference type="PROSITE-ProRule" id="PRU00042"/>
    </source>
</evidence>
<keyword evidence="5" id="KW-1185">Reference proteome</keyword>
<reference evidence="4 5" key="1">
    <citation type="journal article" date="2016" name="Genome Biol. Evol.">
        <title>Gene Family Evolution Reflects Adaptation to Soil Environmental Stressors in the Genome of the Collembolan Orchesella cincta.</title>
        <authorList>
            <person name="Faddeeva-Vakhrusheva A."/>
            <person name="Derks M.F."/>
            <person name="Anvar S.Y."/>
            <person name="Agamennone V."/>
            <person name="Suring W."/>
            <person name="Smit S."/>
            <person name="van Straalen N.M."/>
            <person name="Roelofs D."/>
        </authorList>
    </citation>
    <scope>NUCLEOTIDE SEQUENCE [LARGE SCALE GENOMIC DNA]</scope>
    <source>
        <tissue evidence="4">Mixed pool</tissue>
    </source>
</reference>
<keyword evidence="1" id="KW-0862">Zinc</keyword>
<evidence type="ECO:0000259" key="3">
    <source>
        <dbReference type="PROSITE" id="PS50157"/>
    </source>
</evidence>
<organism evidence="4 5">
    <name type="scientific">Orchesella cincta</name>
    <name type="common">Springtail</name>
    <name type="synonym">Podura cincta</name>
    <dbReference type="NCBI Taxonomy" id="48709"/>
    <lineage>
        <taxon>Eukaryota</taxon>
        <taxon>Metazoa</taxon>
        <taxon>Ecdysozoa</taxon>
        <taxon>Arthropoda</taxon>
        <taxon>Hexapoda</taxon>
        <taxon>Collembola</taxon>
        <taxon>Entomobryomorpha</taxon>
        <taxon>Entomobryoidea</taxon>
        <taxon>Orchesellidae</taxon>
        <taxon>Orchesellinae</taxon>
        <taxon>Orchesella</taxon>
    </lineage>
</organism>
<feature type="region of interest" description="Disordered" evidence="2">
    <location>
        <begin position="73"/>
        <end position="92"/>
    </location>
</feature>
<feature type="domain" description="C2H2-type" evidence="3">
    <location>
        <begin position="1"/>
        <end position="27"/>
    </location>
</feature>
<dbReference type="InterPro" id="IPR036236">
    <property type="entry name" value="Znf_C2H2_sf"/>
</dbReference>
<comment type="caution">
    <text evidence="4">The sequence shown here is derived from an EMBL/GenBank/DDBJ whole genome shotgun (WGS) entry which is preliminary data.</text>
</comment>
<keyword evidence="1" id="KW-0863">Zinc-finger</keyword>
<name>A0A1D2N8S6_ORCCI</name>
<dbReference type="InterPro" id="IPR013087">
    <property type="entry name" value="Znf_C2H2_type"/>
</dbReference>
<dbReference type="Proteomes" id="UP000094527">
    <property type="component" value="Unassembled WGS sequence"/>
</dbReference>
<dbReference type="AlphaFoldDB" id="A0A1D2N8S6"/>
<evidence type="ECO:0000313" key="5">
    <source>
        <dbReference type="Proteomes" id="UP000094527"/>
    </source>
</evidence>
<dbReference type="OrthoDB" id="10004641at2759"/>
<keyword evidence="1" id="KW-0479">Metal-binding</keyword>